<evidence type="ECO:0000313" key="2">
    <source>
        <dbReference type="EMBL" id="AKP52217.1"/>
    </source>
</evidence>
<dbReference type="Proteomes" id="UP000036520">
    <property type="component" value="Chromosome"/>
</dbReference>
<accession>A0A0H4PV26</accession>
<dbReference type="AlphaFoldDB" id="A0A0H4PV26"/>
<protein>
    <submittedName>
        <fullName evidence="2">Uncharacterized protein</fullName>
    </submittedName>
</protein>
<feature type="transmembrane region" description="Helical" evidence="1">
    <location>
        <begin position="6"/>
        <end position="23"/>
    </location>
</feature>
<dbReference type="RefSeq" id="WP_048642465.1">
    <property type="nucleotide sequence ID" value="NZ_CP012040.1"/>
</dbReference>
<evidence type="ECO:0000256" key="1">
    <source>
        <dbReference type="SAM" id="Phobius"/>
    </source>
</evidence>
<organism evidence="2 3">
    <name type="scientific">Cyclobacterium amurskyense</name>
    <dbReference type="NCBI Taxonomy" id="320787"/>
    <lineage>
        <taxon>Bacteria</taxon>
        <taxon>Pseudomonadati</taxon>
        <taxon>Bacteroidota</taxon>
        <taxon>Cytophagia</taxon>
        <taxon>Cytophagales</taxon>
        <taxon>Cyclobacteriaceae</taxon>
        <taxon>Cyclobacterium</taxon>
    </lineage>
</organism>
<dbReference type="OrthoDB" id="1490250at2"/>
<dbReference type="EMBL" id="CP012040">
    <property type="protein sequence ID" value="AKP52217.1"/>
    <property type="molecule type" value="Genomic_DNA"/>
</dbReference>
<reference evidence="2 3" key="1">
    <citation type="submission" date="2015-07" db="EMBL/GenBank/DDBJ databases">
        <authorList>
            <person name="Kim K.M."/>
        </authorList>
    </citation>
    <scope>NUCLEOTIDE SEQUENCE [LARGE SCALE GENOMIC DNA]</scope>
    <source>
        <strain evidence="2 3">KCTC 12363</strain>
    </source>
</reference>
<sequence>MDINGWLTVITVFMAVFTLLPKEDLFLRFQRTSKILIVLFLLINVVIVPYLLFFEELIHRFGFFEHFTVSWGFDSENIAFALFYISFIWLLFRLFLIKSKPKADRESIDFFAQLLNEKPFEEFFKLFTKYTPDKYISDDWENYKQLLFSPKFLNKILESRPSYLLQFWGKFNSENDFQSIFRLFLENPNSVYYSEIKEHWNSYSLLDDKPFLNTILKENLQQSIHNGILMVFSDHVLQHLQSEHGKKGIYNQEHYHTRLKEEEGFDLPMYFHIRFIGLMYSSAIENKIDISTISHRYTNMQTIYSSIVKQMVNNILVVEENSNKEYPSNYHWLISEIFDLQSNWLTLFSDEFYDTQRYFDESSSYISFIPFSMSLCMSELYRGLSNGKITLEYLNRQIYYNILSHYYSINLNDFMRTAIEENIIGKIPKEHLKPILNNSLDKKFAKNYNDLIAENFGLVNEKEKEILQRLLRFLRSNDKI</sequence>
<evidence type="ECO:0000313" key="3">
    <source>
        <dbReference type="Proteomes" id="UP000036520"/>
    </source>
</evidence>
<feature type="transmembrane region" description="Helical" evidence="1">
    <location>
        <begin position="78"/>
        <end position="96"/>
    </location>
</feature>
<keyword evidence="1" id="KW-0812">Transmembrane</keyword>
<name>A0A0H4PV26_9BACT</name>
<proteinExistence type="predicted"/>
<keyword evidence="1" id="KW-1133">Transmembrane helix</keyword>
<gene>
    <name evidence="2" type="ORF">CA2015_2807</name>
</gene>
<keyword evidence="3" id="KW-1185">Reference proteome</keyword>
<feature type="transmembrane region" description="Helical" evidence="1">
    <location>
        <begin position="35"/>
        <end position="54"/>
    </location>
</feature>
<keyword evidence="1" id="KW-0472">Membrane</keyword>
<dbReference type="KEGG" id="camu:CA2015_2807"/>